<keyword evidence="7 14" id="KW-0547">Nucleotide-binding</keyword>
<feature type="binding site" evidence="14">
    <location>
        <position position="546"/>
    </location>
    <ligand>
        <name>Zn(2+)</name>
        <dbReference type="ChEBI" id="CHEBI:29105"/>
        <note>catalytic</note>
    </ligand>
</feature>
<proteinExistence type="inferred from homology"/>
<dbReference type="SUPFAM" id="SSF52954">
    <property type="entry name" value="Class II aaRS ABD-related"/>
    <property type="match status" value="1"/>
</dbReference>
<evidence type="ECO:0000256" key="11">
    <source>
        <dbReference type="ARBA" id="ARBA00022917"/>
    </source>
</evidence>
<dbReference type="GO" id="GO:0000049">
    <property type="term" value="F:tRNA binding"/>
    <property type="evidence" value="ECO:0007669"/>
    <property type="project" value="UniProtKB-KW"/>
</dbReference>
<evidence type="ECO:0000256" key="1">
    <source>
        <dbReference type="ARBA" id="ARBA00004496"/>
    </source>
</evidence>
<dbReference type="InterPro" id="IPR045864">
    <property type="entry name" value="aa-tRNA-synth_II/BPL/LPL"/>
</dbReference>
<dbReference type="Pfam" id="PF03129">
    <property type="entry name" value="HGTP_anticodon"/>
    <property type="match status" value="1"/>
</dbReference>
<dbReference type="FunFam" id="3.30.980.10:FF:000001">
    <property type="entry name" value="Threonine--tRNA ligase"/>
    <property type="match status" value="1"/>
</dbReference>
<dbReference type="InterPro" id="IPR033728">
    <property type="entry name" value="ThrRS_core"/>
</dbReference>
<dbReference type="InterPro" id="IPR018163">
    <property type="entry name" value="Thr/Ala-tRNA-synth_IIc_edit"/>
</dbReference>
<comment type="cofactor">
    <cofactor evidence="14">
        <name>Zn(2+)</name>
        <dbReference type="ChEBI" id="CHEBI:29105"/>
    </cofactor>
    <text evidence="14">Binds 1 zinc ion per subunit.</text>
</comment>
<comment type="similarity">
    <text evidence="2 14">Belongs to the class-II aminoacyl-tRNA synthetase family.</text>
</comment>
<evidence type="ECO:0000256" key="8">
    <source>
        <dbReference type="ARBA" id="ARBA00022833"/>
    </source>
</evidence>
<dbReference type="CDD" id="cd00771">
    <property type="entry name" value="ThrRS_core"/>
    <property type="match status" value="1"/>
</dbReference>
<dbReference type="PROSITE" id="PS50862">
    <property type="entry name" value="AA_TRNA_LIGASE_II"/>
    <property type="match status" value="1"/>
</dbReference>
<keyword evidence="11 14" id="KW-0648">Protein biosynthesis</keyword>
<dbReference type="InterPro" id="IPR006195">
    <property type="entry name" value="aa-tRNA-synth_II"/>
</dbReference>
<dbReference type="Gene3D" id="3.30.54.20">
    <property type="match status" value="1"/>
</dbReference>
<dbReference type="InterPro" id="IPR002314">
    <property type="entry name" value="aa-tRNA-synt_IIb"/>
</dbReference>
<dbReference type="PROSITE" id="PS51880">
    <property type="entry name" value="TGS"/>
    <property type="match status" value="1"/>
</dbReference>
<dbReference type="InterPro" id="IPR002320">
    <property type="entry name" value="Thr-tRNA-ligase_IIa"/>
</dbReference>
<evidence type="ECO:0000256" key="2">
    <source>
        <dbReference type="ARBA" id="ARBA00008226"/>
    </source>
</evidence>
<protein>
    <recommendedName>
        <fullName evidence="14">Threonine--tRNA ligase</fullName>
        <ecNumber evidence="14">6.1.1.3</ecNumber>
    </recommendedName>
    <alternativeName>
        <fullName evidence="14">Threonyl-tRNA synthetase</fullName>
        <shortName evidence="14">ThrRS</shortName>
    </alternativeName>
</protein>
<comment type="subunit">
    <text evidence="14">Homodimer.</text>
</comment>
<evidence type="ECO:0000256" key="4">
    <source>
        <dbReference type="ARBA" id="ARBA00022555"/>
    </source>
</evidence>
<evidence type="ECO:0000256" key="3">
    <source>
        <dbReference type="ARBA" id="ARBA00022490"/>
    </source>
</evidence>
<keyword evidence="3 14" id="KW-0963">Cytoplasm</keyword>
<dbReference type="EC" id="6.1.1.3" evidence="14"/>
<dbReference type="GO" id="GO:0006435">
    <property type="term" value="P:threonyl-tRNA aminoacylation"/>
    <property type="evidence" value="ECO:0007669"/>
    <property type="project" value="UniProtKB-UniRule"/>
</dbReference>
<keyword evidence="6 14" id="KW-0479">Metal-binding</keyword>
<dbReference type="SMART" id="SM00863">
    <property type="entry name" value="tRNA_SAD"/>
    <property type="match status" value="1"/>
</dbReference>
<keyword evidence="5 14" id="KW-0436">Ligase</keyword>
<dbReference type="AlphaFoldDB" id="A0A1Q9LS28"/>
<dbReference type="OrthoDB" id="9802304at2"/>
<evidence type="ECO:0000256" key="12">
    <source>
        <dbReference type="ARBA" id="ARBA00023146"/>
    </source>
</evidence>
<dbReference type="InterPro" id="IPR004095">
    <property type="entry name" value="TGS"/>
</dbReference>
<dbReference type="InterPro" id="IPR047246">
    <property type="entry name" value="ThrRS_anticodon"/>
</dbReference>
<dbReference type="GO" id="GO:0046872">
    <property type="term" value="F:metal ion binding"/>
    <property type="evidence" value="ECO:0007669"/>
    <property type="project" value="UniProtKB-KW"/>
</dbReference>
<comment type="subcellular location">
    <subcellularLocation>
        <location evidence="1 14">Cytoplasm</location>
    </subcellularLocation>
</comment>
<dbReference type="InterPro" id="IPR004154">
    <property type="entry name" value="Anticodon-bd"/>
</dbReference>
<evidence type="ECO:0000256" key="14">
    <source>
        <dbReference type="HAMAP-Rule" id="MF_00184"/>
    </source>
</evidence>
<sequence>MSEAQPVAVATASVVVKAGTTAGAAVREAGLPGKGPDAVVVVRDAEGRLRDLAWVPGTDVEVQPVAADSEDGRAVIRHSCAHVLAQAVQQQFPEAKLGIGPPVRDGFYYDFQVERPFTPEDLAALEKRMKAIIKGSQRFSRRVVESVEAAKAELAAEPFKLELVDIKSDVDTAEVMEVGGGELTIYDNLDPRSGDRVWGDLCRGPHVPTTKHIPAFKLTRVAAAYWRGNDKNPQLQRIYGTAWESQEALDAHLELLAEAERRDHRRLGSELDLFSFPDEIGSGLAVFHPKGGIIRRVMEDYSRKRHEEGGYEFVYSPHITKGTLFEVSGHLGWYRDGMYPAMHLDAEYNDDGTVRKPGQDYYLKPMNCPFHDLIFRSRGRSYRELPLRMFEFGSVYRYEKSGVVHGLTRVRGMTQDDAHIFCTEEQVQEELKSLLRFVLDLLRDYGLDDFYLELSTRNDEKYVGSDEVWERATETLRIAAEDSGLELVPDPAGAAFYGPKISVQAKDALGRTWQMSTIQLDFNLPELFELEYTAPDGSRKRPVMIHRALFGSVERFFGVLTEHYAGAFPAWLAPVQAVGIPIADEHSEHLLAVADQLRAHGIRVEVDLSDDRMQKKIRNHTLQKVPFLLVAGGKDVESGSVSFRFRDGSQLNGVPVADAVEAVRDWVARRENTSPNAEVFKA</sequence>
<evidence type="ECO:0000259" key="16">
    <source>
        <dbReference type="PROSITE" id="PS51880"/>
    </source>
</evidence>
<evidence type="ECO:0000256" key="13">
    <source>
        <dbReference type="ARBA" id="ARBA00049515"/>
    </source>
</evidence>
<feature type="binding site" evidence="14">
    <location>
        <position position="419"/>
    </location>
    <ligand>
        <name>Zn(2+)</name>
        <dbReference type="ChEBI" id="CHEBI:29105"/>
        <note>catalytic</note>
    </ligand>
</feature>
<dbReference type="Gene3D" id="3.30.980.10">
    <property type="entry name" value="Threonyl-trna Synthetase, Chain A, domain 2"/>
    <property type="match status" value="1"/>
</dbReference>
<comment type="caution">
    <text evidence="17">The sequence shown here is derived from an EMBL/GenBank/DDBJ whole genome shotgun (WGS) entry which is preliminary data.</text>
</comment>
<keyword evidence="4 14" id="KW-0820">tRNA-binding</keyword>
<dbReference type="CDD" id="cd00860">
    <property type="entry name" value="ThrRS_anticodon"/>
    <property type="match status" value="1"/>
</dbReference>
<keyword evidence="12 14" id="KW-0030">Aminoacyl-tRNA synthetase</keyword>
<dbReference type="InterPro" id="IPR012947">
    <property type="entry name" value="tRNA_SAD"/>
</dbReference>
<dbReference type="FunFam" id="3.30.930.10:FF:000019">
    <property type="entry name" value="Threonine--tRNA ligase"/>
    <property type="match status" value="1"/>
</dbReference>
<dbReference type="FunFam" id="3.30.54.20:FF:000003">
    <property type="entry name" value="Threonine--tRNA ligase"/>
    <property type="match status" value="1"/>
</dbReference>
<evidence type="ECO:0000256" key="9">
    <source>
        <dbReference type="ARBA" id="ARBA00022840"/>
    </source>
</evidence>
<evidence type="ECO:0000259" key="15">
    <source>
        <dbReference type="PROSITE" id="PS50862"/>
    </source>
</evidence>
<dbReference type="HAMAP" id="MF_00184">
    <property type="entry name" value="Thr_tRNA_synth"/>
    <property type="match status" value="1"/>
</dbReference>
<dbReference type="GO" id="GO:0005737">
    <property type="term" value="C:cytoplasm"/>
    <property type="evidence" value="ECO:0007669"/>
    <property type="project" value="UniProtKB-SubCell"/>
</dbReference>
<keyword evidence="8 14" id="KW-0862">Zinc</keyword>
<dbReference type="SUPFAM" id="SSF55186">
    <property type="entry name" value="ThrRS/AlaRS common domain"/>
    <property type="match status" value="1"/>
</dbReference>
<evidence type="ECO:0000256" key="7">
    <source>
        <dbReference type="ARBA" id="ARBA00022741"/>
    </source>
</evidence>
<keyword evidence="10 14" id="KW-0694">RNA-binding</keyword>
<dbReference type="PANTHER" id="PTHR11451:SF44">
    <property type="entry name" value="THREONINE--TRNA LIGASE, CHLOROPLASTIC_MITOCHONDRIAL 2"/>
    <property type="match status" value="1"/>
</dbReference>
<evidence type="ECO:0000256" key="6">
    <source>
        <dbReference type="ARBA" id="ARBA00022723"/>
    </source>
</evidence>
<evidence type="ECO:0000256" key="10">
    <source>
        <dbReference type="ARBA" id="ARBA00022884"/>
    </source>
</evidence>
<evidence type="ECO:0000313" key="18">
    <source>
        <dbReference type="Proteomes" id="UP000186040"/>
    </source>
</evidence>
<dbReference type="Gene3D" id="3.40.50.800">
    <property type="entry name" value="Anticodon-binding domain"/>
    <property type="match status" value="1"/>
</dbReference>
<comment type="caution">
    <text evidence="14">Lacks conserved residue(s) required for the propagation of feature annotation.</text>
</comment>
<keyword evidence="18" id="KW-1185">Reference proteome</keyword>
<dbReference type="Pfam" id="PF00587">
    <property type="entry name" value="tRNA-synt_2b"/>
    <property type="match status" value="1"/>
</dbReference>
<dbReference type="Gene3D" id="3.30.930.10">
    <property type="entry name" value="Bira Bifunctional Protein, Domain 2"/>
    <property type="match status" value="1"/>
</dbReference>
<reference evidence="17 18" key="1">
    <citation type="submission" date="2016-10" db="EMBL/GenBank/DDBJ databases">
        <title>The Draft Genome Sequence of Actinokineospora bangkokensis 44EHWT reveals the biosynthetic pathway of antifungal compounds Thailandins with unusual extender unit butylmalonyl-CoA.</title>
        <authorList>
            <person name="Greule A."/>
            <person name="Intra B."/>
            <person name="Flemming S."/>
            <person name="Rommel M.G."/>
            <person name="Panbangred W."/>
            <person name="Bechthold A."/>
        </authorList>
    </citation>
    <scope>NUCLEOTIDE SEQUENCE [LARGE SCALE GENOMIC DNA]</scope>
    <source>
        <strain evidence="17 18">44EHW</strain>
    </source>
</reference>
<feature type="binding site" evidence="14">
    <location>
        <position position="368"/>
    </location>
    <ligand>
        <name>Zn(2+)</name>
        <dbReference type="ChEBI" id="CHEBI:29105"/>
        <note>catalytic</note>
    </ligand>
</feature>
<dbReference type="GO" id="GO:0004829">
    <property type="term" value="F:threonine-tRNA ligase activity"/>
    <property type="evidence" value="ECO:0007669"/>
    <property type="project" value="UniProtKB-UniRule"/>
</dbReference>
<dbReference type="EMBL" id="MKQR01000006">
    <property type="protein sequence ID" value="OLR94857.1"/>
    <property type="molecule type" value="Genomic_DNA"/>
</dbReference>
<dbReference type="Proteomes" id="UP000186040">
    <property type="component" value="Unassembled WGS sequence"/>
</dbReference>
<dbReference type="GO" id="GO:0005524">
    <property type="term" value="F:ATP binding"/>
    <property type="evidence" value="ECO:0007669"/>
    <property type="project" value="UniProtKB-UniRule"/>
</dbReference>
<dbReference type="Pfam" id="PF07973">
    <property type="entry name" value="tRNA_SAD"/>
    <property type="match status" value="1"/>
</dbReference>
<dbReference type="InterPro" id="IPR036621">
    <property type="entry name" value="Anticodon-bd_dom_sf"/>
</dbReference>
<comment type="catalytic activity">
    <reaction evidence="13 14">
        <text>tRNA(Thr) + L-threonine + ATP = L-threonyl-tRNA(Thr) + AMP + diphosphate + H(+)</text>
        <dbReference type="Rhea" id="RHEA:24624"/>
        <dbReference type="Rhea" id="RHEA-COMP:9670"/>
        <dbReference type="Rhea" id="RHEA-COMP:9704"/>
        <dbReference type="ChEBI" id="CHEBI:15378"/>
        <dbReference type="ChEBI" id="CHEBI:30616"/>
        <dbReference type="ChEBI" id="CHEBI:33019"/>
        <dbReference type="ChEBI" id="CHEBI:57926"/>
        <dbReference type="ChEBI" id="CHEBI:78442"/>
        <dbReference type="ChEBI" id="CHEBI:78534"/>
        <dbReference type="ChEBI" id="CHEBI:456215"/>
        <dbReference type="EC" id="6.1.1.3"/>
    </reaction>
</comment>
<dbReference type="NCBIfam" id="TIGR00418">
    <property type="entry name" value="thrS"/>
    <property type="match status" value="1"/>
</dbReference>
<dbReference type="STRING" id="1193682.BJP25_09550"/>
<dbReference type="PRINTS" id="PR01047">
    <property type="entry name" value="TRNASYNTHTHR"/>
</dbReference>
<evidence type="ECO:0000256" key="5">
    <source>
        <dbReference type="ARBA" id="ARBA00022598"/>
    </source>
</evidence>
<feature type="domain" description="Aminoacyl-transfer RNA synthetases class-II family profile" evidence="15">
    <location>
        <begin position="250"/>
        <end position="569"/>
    </location>
</feature>
<name>A0A1Q9LS28_9PSEU</name>
<gene>
    <name evidence="14" type="primary">thrS</name>
    <name evidence="17" type="ORF">BJP25_09550</name>
</gene>
<keyword evidence="9 14" id="KW-0067">ATP-binding</keyword>
<organism evidence="17 18">
    <name type="scientific">Actinokineospora bangkokensis</name>
    <dbReference type="NCBI Taxonomy" id="1193682"/>
    <lineage>
        <taxon>Bacteria</taxon>
        <taxon>Bacillati</taxon>
        <taxon>Actinomycetota</taxon>
        <taxon>Actinomycetes</taxon>
        <taxon>Pseudonocardiales</taxon>
        <taxon>Pseudonocardiaceae</taxon>
        <taxon>Actinokineospora</taxon>
    </lineage>
</organism>
<dbReference type="PANTHER" id="PTHR11451">
    <property type="entry name" value="THREONINE-TRNA LIGASE"/>
    <property type="match status" value="1"/>
</dbReference>
<evidence type="ECO:0000313" key="17">
    <source>
        <dbReference type="EMBL" id="OLR94857.1"/>
    </source>
</evidence>
<accession>A0A1Q9LS28</accession>
<feature type="domain" description="TGS" evidence="16">
    <location>
        <begin position="1"/>
        <end position="66"/>
    </location>
</feature>
<dbReference type="SUPFAM" id="SSF55681">
    <property type="entry name" value="Class II aaRS and biotin synthetases"/>
    <property type="match status" value="1"/>
</dbReference>
<dbReference type="FunFam" id="3.40.50.800:FF:000001">
    <property type="entry name" value="Threonine--tRNA ligase"/>
    <property type="match status" value="1"/>
</dbReference>